<dbReference type="PANTHER" id="PTHR47679:SF2">
    <property type="entry name" value="C-TERMINAL OF ROC (COR) DOMAIN-CONTAINING PROTEIN"/>
    <property type="match status" value="1"/>
</dbReference>
<dbReference type="PANTHER" id="PTHR47679">
    <property type="entry name" value="PROTEIN TORNADO 1"/>
    <property type="match status" value="1"/>
</dbReference>
<sequence length="396" mass="44989">MTDRILGSYLKPPSNNQHMTISTPSDLLTGTNRLQGEIQELDQSPQHQDKSVGELACEIQQLSTVVHDTHNLMYDTRNLMYSTHKLVKNDVLSVTKLIRDLILNSSQQQVPRIVLFTKQDASFKQKLITELVPGMKALQLRLLCEYKGREHIVEGQAGCQVILQDENWKKVHELVKEGLKWVFLAAKVGAHIAMGLGNMVPNPKMEYGKAVVAFGEGVLKDPPIDWAPVAPGNLVRDEAFAIRRAERASVEQCCAISGEFDVIIVFTEVQQVGARGEGDYRKQKKSEAKVREDAELEAVNKRKRAELVAANKKQAEFEATNRKHAEDEAHIRKQVELEAANRKNLTLGSKLNWRWNRGSRLRMKLQIGEDRLRRRLRARKGLRKKQLILTRSKRLS</sequence>
<reference evidence="1" key="1">
    <citation type="submission" date="2024-02" db="EMBL/GenBank/DDBJ databases">
        <authorList>
            <consortium name="ELIXIR-Norway"/>
            <consortium name="Elixir Norway"/>
        </authorList>
    </citation>
    <scope>NUCLEOTIDE SEQUENCE</scope>
</reference>
<organism evidence="1 2">
    <name type="scientific">Sphagnum jensenii</name>
    <dbReference type="NCBI Taxonomy" id="128206"/>
    <lineage>
        <taxon>Eukaryota</taxon>
        <taxon>Viridiplantae</taxon>
        <taxon>Streptophyta</taxon>
        <taxon>Embryophyta</taxon>
        <taxon>Bryophyta</taxon>
        <taxon>Sphagnophytina</taxon>
        <taxon>Sphagnopsida</taxon>
        <taxon>Sphagnales</taxon>
        <taxon>Sphagnaceae</taxon>
        <taxon>Sphagnum</taxon>
    </lineage>
</organism>
<accession>A0ABP0WV19</accession>
<name>A0ABP0WV19_9BRYO</name>
<keyword evidence="2" id="KW-1185">Reference proteome</keyword>
<evidence type="ECO:0000313" key="2">
    <source>
        <dbReference type="Proteomes" id="UP001497444"/>
    </source>
</evidence>
<protein>
    <submittedName>
        <fullName evidence="1">Uncharacterized protein</fullName>
    </submittedName>
</protein>
<evidence type="ECO:0000313" key="1">
    <source>
        <dbReference type="EMBL" id="CAK9270016.1"/>
    </source>
</evidence>
<dbReference type="EMBL" id="OZ020098">
    <property type="protein sequence ID" value="CAK9270016.1"/>
    <property type="molecule type" value="Genomic_DNA"/>
</dbReference>
<gene>
    <name evidence="1" type="ORF">CSSPJE1EN1_LOCUS15494</name>
</gene>
<dbReference type="Proteomes" id="UP001497444">
    <property type="component" value="Chromosome 3"/>
</dbReference>
<proteinExistence type="predicted"/>